<dbReference type="InterPro" id="IPR013249">
    <property type="entry name" value="RNA_pol_sigma70_r4_t2"/>
</dbReference>
<dbReference type="PANTHER" id="PTHR43133">
    <property type="entry name" value="RNA POLYMERASE ECF-TYPE SIGMA FACTO"/>
    <property type="match status" value="1"/>
</dbReference>
<feature type="domain" description="RNA polymerase sigma-70 region 2" evidence="6">
    <location>
        <begin position="28"/>
        <end position="95"/>
    </location>
</feature>
<evidence type="ECO:0000256" key="4">
    <source>
        <dbReference type="ARBA" id="ARBA00023125"/>
    </source>
</evidence>
<dbReference type="Gene3D" id="1.10.10.10">
    <property type="entry name" value="Winged helix-like DNA-binding domain superfamily/Winged helix DNA-binding domain"/>
    <property type="match status" value="1"/>
</dbReference>
<protein>
    <submittedName>
        <fullName evidence="8">SigE family RNA polymerase sigma factor</fullName>
    </submittedName>
</protein>
<keyword evidence="5" id="KW-0804">Transcription</keyword>
<gene>
    <name evidence="8" type="ORF">GCM10023082_33560</name>
</gene>
<name>A0ABP7F842_9ACTN</name>
<reference evidence="9" key="1">
    <citation type="journal article" date="2019" name="Int. J. Syst. Evol. Microbiol.">
        <title>The Global Catalogue of Microorganisms (GCM) 10K type strain sequencing project: providing services to taxonomists for standard genome sequencing and annotation.</title>
        <authorList>
            <consortium name="The Broad Institute Genomics Platform"/>
            <consortium name="The Broad Institute Genome Sequencing Center for Infectious Disease"/>
            <person name="Wu L."/>
            <person name="Ma J."/>
        </authorList>
    </citation>
    <scope>NUCLEOTIDE SEQUENCE [LARGE SCALE GENOMIC DNA]</scope>
    <source>
        <strain evidence="9">JCM 30846</strain>
    </source>
</reference>
<dbReference type="PANTHER" id="PTHR43133:SF50">
    <property type="entry name" value="ECF RNA POLYMERASE SIGMA FACTOR SIGM"/>
    <property type="match status" value="1"/>
</dbReference>
<evidence type="ECO:0000256" key="2">
    <source>
        <dbReference type="ARBA" id="ARBA00023015"/>
    </source>
</evidence>
<organism evidence="8 9">
    <name type="scientific">Streptomyces tremellae</name>
    <dbReference type="NCBI Taxonomy" id="1124239"/>
    <lineage>
        <taxon>Bacteria</taxon>
        <taxon>Bacillati</taxon>
        <taxon>Actinomycetota</taxon>
        <taxon>Actinomycetes</taxon>
        <taxon>Kitasatosporales</taxon>
        <taxon>Streptomycetaceae</taxon>
        <taxon>Streptomyces</taxon>
    </lineage>
</organism>
<dbReference type="Proteomes" id="UP001499884">
    <property type="component" value="Unassembled WGS sequence"/>
</dbReference>
<dbReference type="Gene3D" id="1.10.1740.10">
    <property type="match status" value="1"/>
</dbReference>
<keyword evidence="2" id="KW-0805">Transcription regulation</keyword>
<evidence type="ECO:0000259" key="6">
    <source>
        <dbReference type="Pfam" id="PF04542"/>
    </source>
</evidence>
<evidence type="ECO:0000313" key="8">
    <source>
        <dbReference type="EMBL" id="GAA3733455.1"/>
    </source>
</evidence>
<evidence type="ECO:0000256" key="1">
    <source>
        <dbReference type="ARBA" id="ARBA00010641"/>
    </source>
</evidence>
<dbReference type="InterPro" id="IPR013325">
    <property type="entry name" value="RNA_pol_sigma_r2"/>
</dbReference>
<dbReference type="NCBIfam" id="TIGR02983">
    <property type="entry name" value="SigE-fam_strep"/>
    <property type="match status" value="1"/>
</dbReference>
<dbReference type="CDD" id="cd06171">
    <property type="entry name" value="Sigma70_r4"/>
    <property type="match status" value="1"/>
</dbReference>
<proteinExistence type="inferred from homology"/>
<dbReference type="PRINTS" id="PR00046">
    <property type="entry name" value="SIGMA70FCT"/>
</dbReference>
<keyword evidence="3" id="KW-0731">Sigma factor</keyword>
<dbReference type="InterPro" id="IPR013324">
    <property type="entry name" value="RNA_pol_sigma_r3/r4-like"/>
</dbReference>
<evidence type="ECO:0000256" key="5">
    <source>
        <dbReference type="ARBA" id="ARBA00023163"/>
    </source>
</evidence>
<feature type="domain" description="RNA polymerase sigma factor 70 region 4 type 2" evidence="7">
    <location>
        <begin position="122"/>
        <end position="174"/>
    </location>
</feature>
<dbReference type="Pfam" id="PF04542">
    <property type="entry name" value="Sigma70_r2"/>
    <property type="match status" value="1"/>
</dbReference>
<dbReference type="InterPro" id="IPR000943">
    <property type="entry name" value="RNA_pol_sigma70"/>
</dbReference>
<dbReference type="NCBIfam" id="TIGR02937">
    <property type="entry name" value="sigma70-ECF"/>
    <property type="match status" value="1"/>
</dbReference>
<dbReference type="EMBL" id="BAABEP010000021">
    <property type="protein sequence ID" value="GAA3733455.1"/>
    <property type="molecule type" value="Genomic_DNA"/>
</dbReference>
<dbReference type="SUPFAM" id="SSF88946">
    <property type="entry name" value="Sigma2 domain of RNA polymerase sigma factors"/>
    <property type="match status" value="1"/>
</dbReference>
<evidence type="ECO:0000259" key="7">
    <source>
        <dbReference type="Pfam" id="PF08281"/>
    </source>
</evidence>
<dbReference type="SUPFAM" id="SSF88659">
    <property type="entry name" value="Sigma3 and sigma4 domains of RNA polymerase sigma factors"/>
    <property type="match status" value="1"/>
</dbReference>
<dbReference type="InterPro" id="IPR014325">
    <property type="entry name" value="RNA_pol_sigma-E_actinobac"/>
</dbReference>
<sequence>MRGLLLRSLSGRREPAPVPLADTGIDALYHHRRLHLVRLALLLVDDLPTAEDVVQDAFAALYRRHGDRLAELDDPEAYVRRSVVNGARSVLRRRRTVRAYVPERAGHAPPPDEDVLLREEHREVLGALRLLTPRQREVLVLRYWSNLTEAQIADTLGLSRGAVKSTASRALDALARRLEAPR</sequence>
<dbReference type="InterPro" id="IPR014284">
    <property type="entry name" value="RNA_pol_sigma-70_dom"/>
</dbReference>
<keyword evidence="4" id="KW-0238">DNA-binding</keyword>
<dbReference type="Pfam" id="PF08281">
    <property type="entry name" value="Sigma70_r4_2"/>
    <property type="match status" value="1"/>
</dbReference>
<dbReference type="InterPro" id="IPR007627">
    <property type="entry name" value="RNA_pol_sigma70_r2"/>
</dbReference>
<dbReference type="InterPro" id="IPR036388">
    <property type="entry name" value="WH-like_DNA-bd_sf"/>
</dbReference>
<comment type="caution">
    <text evidence="8">The sequence shown here is derived from an EMBL/GenBank/DDBJ whole genome shotgun (WGS) entry which is preliminary data.</text>
</comment>
<dbReference type="InterPro" id="IPR039425">
    <property type="entry name" value="RNA_pol_sigma-70-like"/>
</dbReference>
<comment type="similarity">
    <text evidence="1">Belongs to the sigma-70 factor family. ECF subfamily.</text>
</comment>
<evidence type="ECO:0000256" key="3">
    <source>
        <dbReference type="ARBA" id="ARBA00023082"/>
    </source>
</evidence>
<keyword evidence="9" id="KW-1185">Reference proteome</keyword>
<accession>A0ABP7F842</accession>
<evidence type="ECO:0000313" key="9">
    <source>
        <dbReference type="Proteomes" id="UP001499884"/>
    </source>
</evidence>